<evidence type="ECO:0000313" key="5">
    <source>
        <dbReference type="Proteomes" id="UP001596119"/>
    </source>
</evidence>
<feature type="region of interest" description="Disordered" evidence="1">
    <location>
        <begin position="31"/>
        <end position="61"/>
    </location>
</feature>
<feature type="domain" description="Cupin type-2" evidence="3">
    <location>
        <begin position="87"/>
        <end position="153"/>
    </location>
</feature>
<feature type="chain" id="PRO_5045103142" evidence="2">
    <location>
        <begin position="27"/>
        <end position="182"/>
    </location>
</feature>
<dbReference type="Proteomes" id="UP001596119">
    <property type="component" value="Unassembled WGS sequence"/>
</dbReference>
<feature type="signal peptide" evidence="2">
    <location>
        <begin position="1"/>
        <end position="26"/>
    </location>
</feature>
<proteinExistence type="predicted"/>
<organism evidence="4 5">
    <name type="scientific">Pseudonocardia lutea</name>
    <dbReference type="NCBI Taxonomy" id="2172015"/>
    <lineage>
        <taxon>Bacteria</taxon>
        <taxon>Bacillati</taxon>
        <taxon>Actinomycetota</taxon>
        <taxon>Actinomycetes</taxon>
        <taxon>Pseudonocardiales</taxon>
        <taxon>Pseudonocardiaceae</taxon>
        <taxon>Pseudonocardia</taxon>
    </lineage>
</organism>
<evidence type="ECO:0000313" key="4">
    <source>
        <dbReference type="EMBL" id="MFC5946786.1"/>
    </source>
</evidence>
<sequence>MPVGRTGRVGRVVTGFAFVLALAGCAQPGQLGHPAPAPEAAPAAPDAAPITAASAPAGPQTVGRGVVDVPLRFRTPAPADYAVRTLDLAPGAALGWETHPGTELTLLAAGQAAVQEAGACAPRVLAPGEVAAVGEGVAHVVRNTGTAPARLVVTTFLAQGVPEATQVPPACPEEPPAAAPAP</sequence>
<accession>A0ABW1HZK8</accession>
<protein>
    <submittedName>
        <fullName evidence="4">Cupin domain-containing protein</fullName>
    </submittedName>
</protein>
<dbReference type="InterPro" id="IPR014710">
    <property type="entry name" value="RmlC-like_jellyroll"/>
</dbReference>
<dbReference type="InterPro" id="IPR013096">
    <property type="entry name" value="Cupin_2"/>
</dbReference>
<gene>
    <name evidence="4" type="ORF">ACFQH9_00660</name>
</gene>
<dbReference type="SUPFAM" id="SSF51182">
    <property type="entry name" value="RmlC-like cupins"/>
    <property type="match status" value="1"/>
</dbReference>
<evidence type="ECO:0000256" key="2">
    <source>
        <dbReference type="SAM" id="SignalP"/>
    </source>
</evidence>
<feature type="compositionally biased region" description="Low complexity" evidence="1">
    <location>
        <begin position="38"/>
        <end position="59"/>
    </location>
</feature>
<dbReference type="Pfam" id="PF07883">
    <property type="entry name" value="Cupin_2"/>
    <property type="match status" value="1"/>
</dbReference>
<dbReference type="Gene3D" id="2.60.120.10">
    <property type="entry name" value="Jelly Rolls"/>
    <property type="match status" value="1"/>
</dbReference>
<evidence type="ECO:0000256" key="1">
    <source>
        <dbReference type="SAM" id="MobiDB-lite"/>
    </source>
</evidence>
<dbReference type="InterPro" id="IPR011051">
    <property type="entry name" value="RmlC_Cupin_sf"/>
</dbReference>
<keyword evidence="5" id="KW-1185">Reference proteome</keyword>
<dbReference type="EMBL" id="JBHSQK010000002">
    <property type="protein sequence ID" value="MFC5946786.1"/>
    <property type="molecule type" value="Genomic_DNA"/>
</dbReference>
<evidence type="ECO:0000259" key="3">
    <source>
        <dbReference type="Pfam" id="PF07883"/>
    </source>
</evidence>
<dbReference type="PROSITE" id="PS51257">
    <property type="entry name" value="PROKAR_LIPOPROTEIN"/>
    <property type="match status" value="1"/>
</dbReference>
<dbReference type="RefSeq" id="WP_379563011.1">
    <property type="nucleotide sequence ID" value="NZ_JBHSQK010000002.1"/>
</dbReference>
<reference evidence="5" key="1">
    <citation type="journal article" date="2019" name="Int. J. Syst. Evol. Microbiol.">
        <title>The Global Catalogue of Microorganisms (GCM) 10K type strain sequencing project: providing services to taxonomists for standard genome sequencing and annotation.</title>
        <authorList>
            <consortium name="The Broad Institute Genomics Platform"/>
            <consortium name="The Broad Institute Genome Sequencing Center for Infectious Disease"/>
            <person name="Wu L."/>
            <person name="Ma J."/>
        </authorList>
    </citation>
    <scope>NUCLEOTIDE SEQUENCE [LARGE SCALE GENOMIC DNA]</scope>
    <source>
        <strain evidence="5">CGMCC 4.7397</strain>
    </source>
</reference>
<keyword evidence="2" id="KW-0732">Signal</keyword>
<comment type="caution">
    <text evidence="4">The sequence shown here is derived from an EMBL/GenBank/DDBJ whole genome shotgun (WGS) entry which is preliminary data.</text>
</comment>
<name>A0ABW1HZK8_9PSEU</name>